<reference evidence="2" key="1">
    <citation type="submission" date="2022-10" db="EMBL/GenBank/DDBJ databases">
        <title>The complete genomes of actinobacterial strains from the NBC collection.</title>
        <authorList>
            <person name="Joergensen T.S."/>
            <person name="Alvarez Arevalo M."/>
            <person name="Sterndorff E.B."/>
            <person name="Faurdal D."/>
            <person name="Vuksanovic O."/>
            <person name="Mourched A.-S."/>
            <person name="Charusanti P."/>
            <person name="Shaw S."/>
            <person name="Blin K."/>
            <person name="Weber T."/>
        </authorList>
    </citation>
    <scope>NUCLEOTIDE SEQUENCE</scope>
    <source>
        <strain evidence="2">NBC_01482</strain>
    </source>
</reference>
<evidence type="ECO:0000313" key="2">
    <source>
        <dbReference type="EMBL" id="WUV44650.1"/>
    </source>
</evidence>
<keyword evidence="3" id="KW-1185">Reference proteome</keyword>
<keyword evidence="1" id="KW-1133">Transmembrane helix</keyword>
<keyword evidence="1" id="KW-0812">Transmembrane</keyword>
<name>A0ABZ1YQW1_9NOCA</name>
<gene>
    <name evidence="2" type="ORF">OG563_36625</name>
</gene>
<sequence length="149" mass="16247">MSRLWLVWVVTRMLMVALTGVTVLPHSVWDASAADLTLYRGWAEQIVYQNIFPLADERWQYPPGAGALLVVPRLLGGGLGYNWLFFALVAAADAGVLGLLSPQRHAALRDYVVDRSAVPQRSRSSGAPLGQLVAGYRFGNARRAARALS</sequence>
<dbReference type="EMBL" id="CP109441">
    <property type="protein sequence ID" value="WUV44650.1"/>
    <property type="molecule type" value="Genomic_DNA"/>
</dbReference>
<evidence type="ECO:0008006" key="4">
    <source>
        <dbReference type="Google" id="ProtNLM"/>
    </source>
</evidence>
<feature type="transmembrane region" description="Helical" evidence="1">
    <location>
        <begin position="81"/>
        <end position="100"/>
    </location>
</feature>
<organism evidence="2 3">
    <name type="scientific">Nocardia vinacea</name>
    <dbReference type="NCBI Taxonomy" id="96468"/>
    <lineage>
        <taxon>Bacteria</taxon>
        <taxon>Bacillati</taxon>
        <taxon>Actinomycetota</taxon>
        <taxon>Actinomycetes</taxon>
        <taxon>Mycobacteriales</taxon>
        <taxon>Nocardiaceae</taxon>
        <taxon>Nocardia</taxon>
    </lineage>
</organism>
<accession>A0ABZ1YQW1</accession>
<evidence type="ECO:0000256" key="1">
    <source>
        <dbReference type="SAM" id="Phobius"/>
    </source>
</evidence>
<protein>
    <recommendedName>
        <fullName evidence="4">DUF2029 domain-containing protein</fullName>
    </recommendedName>
</protein>
<proteinExistence type="predicted"/>
<evidence type="ECO:0000313" key="3">
    <source>
        <dbReference type="Proteomes" id="UP001432062"/>
    </source>
</evidence>
<dbReference type="RefSeq" id="WP_329407644.1">
    <property type="nucleotide sequence ID" value="NZ_CP109441.1"/>
</dbReference>
<dbReference type="Proteomes" id="UP001432062">
    <property type="component" value="Chromosome"/>
</dbReference>
<keyword evidence="1" id="KW-0472">Membrane</keyword>